<dbReference type="AlphaFoldDB" id="A0A7W3TCX0"/>
<dbReference type="Gene3D" id="3.30.200.20">
    <property type="entry name" value="Phosphorylase Kinase, domain 1"/>
    <property type="match status" value="1"/>
</dbReference>
<dbReference type="InterPro" id="IPR008271">
    <property type="entry name" value="Ser/Thr_kinase_AS"/>
</dbReference>
<evidence type="ECO:0000256" key="6">
    <source>
        <dbReference type="SAM" id="MobiDB-lite"/>
    </source>
</evidence>
<feature type="region of interest" description="Disordered" evidence="6">
    <location>
        <begin position="272"/>
        <end position="293"/>
    </location>
</feature>
<gene>
    <name evidence="8" type="ORF">FNQ90_10715</name>
</gene>
<organism evidence="8 9">
    <name type="scientific">Streptomyces alkaliphilus</name>
    <dbReference type="NCBI Taxonomy" id="1472722"/>
    <lineage>
        <taxon>Bacteria</taxon>
        <taxon>Bacillati</taxon>
        <taxon>Actinomycetota</taxon>
        <taxon>Actinomycetes</taxon>
        <taxon>Kitasatosporales</taxon>
        <taxon>Streptomycetaceae</taxon>
        <taxon>Streptomyces</taxon>
    </lineage>
</organism>
<evidence type="ECO:0000259" key="7">
    <source>
        <dbReference type="PROSITE" id="PS50011"/>
    </source>
</evidence>
<keyword evidence="3 8" id="KW-0418">Kinase</keyword>
<keyword evidence="1" id="KW-0808">Transferase</keyword>
<protein>
    <submittedName>
        <fullName evidence="8">Protein kinase</fullName>
    </submittedName>
</protein>
<comment type="caution">
    <text evidence="8">The sequence shown here is derived from an EMBL/GenBank/DDBJ whole genome shotgun (WGS) entry which is preliminary data.</text>
</comment>
<dbReference type="Proteomes" id="UP000538929">
    <property type="component" value="Unassembled WGS sequence"/>
</dbReference>
<reference evidence="9" key="1">
    <citation type="submission" date="2019-10" db="EMBL/GenBank/DDBJ databases">
        <title>Streptomyces sp. nov., a novel actinobacterium isolated from alkaline environment.</title>
        <authorList>
            <person name="Golinska P."/>
        </authorList>
    </citation>
    <scope>NUCLEOTIDE SEQUENCE [LARGE SCALE GENOMIC DNA]</scope>
    <source>
        <strain evidence="9">DSM 42118</strain>
    </source>
</reference>
<dbReference type="InterPro" id="IPR011009">
    <property type="entry name" value="Kinase-like_dom_sf"/>
</dbReference>
<dbReference type="PROSITE" id="PS50011">
    <property type="entry name" value="PROTEIN_KINASE_DOM"/>
    <property type="match status" value="1"/>
</dbReference>
<accession>A0A7W3TCX0</accession>
<evidence type="ECO:0000313" key="8">
    <source>
        <dbReference type="EMBL" id="MBB0244561.1"/>
    </source>
</evidence>
<keyword evidence="2 5" id="KW-0547">Nucleotide-binding</keyword>
<sequence length="728" mass="75346">MKPLEHGDPRRVGPYRLIGRLGAGGMGSVYLARSDRGRTVAVKLVHAELARQADFRTRFRQEVAAARRVGGRWTAPVLDADTEAEVPWVATGYLVGPSLQEVVAAEYGPLPERPVLALADGLARALRDIHAAGLIHRDLKPSNVLLTLDGPRVIDFGIARALEGATTGLTATGAVIGSPGFMSPEQCRDEPLTAASDIFCLGSVLTFAATGRGPFGSGNSAVHALMLRIVQDEKNLDGVPEGVREPVEACLAPDPADRPDVEKLLERTAAAGIAPPDDPAGGGTAGGAAPLRGGEPWLPGALVASLGQRAVRLLDSEDPDEPEAAGAHPVGGAGTPPGGSPAAGPYSPAGFFGPPAGFAAGPGTPPGGYGAPTAGPGGYGTPPGGPTAAPLAEPGAAGPAGDAARRRRVLSIALAVVLVVAGGALTVRLLDSDSGGADRDSGGAAGGDTPDDTGSDTPDDGEETGGADGEDASDDIDDTGEDEDEYENVIDELFIGAWEGPIVDADGETTDRRLRLDITPSAIDQPAVYSMVVSPTVYCQGTGFLVSADPESLTVDHDGERIVPDPGSCPSSREHLIMEAGEGILLWEDPDRDLSANLTPVAAGSAEDPYNALPESLVGIWEYEDEWNRSYLLTFEEGLPGDMLAIWEYAADGETVVECTWEHALFHLAPEKNELMFGPSLNISARPAGYCPDGQFPAFLVGEPDGDRLTLTAFRGPGEEWEFTRLGS</sequence>
<dbReference type="PROSITE" id="PS00107">
    <property type="entry name" value="PROTEIN_KINASE_ATP"/>
    <property type="match status" value="1"/>
</dbReference>
<dbReference type="InterPro" id="IPR000719">
    <property type="entry name" value="Prot_kinase_dom"/>
</dbReference>
<dbReference type="PROSITE" id="PS00108">
    <property type="entry name" value="PROTEIN_KINASE_ST"/>
    <property type="match status" value="1"/>
</dbReference>
<evidence type="ECO:0000256" key="2">
    <source>
        <dbReference type="ARBA" id="ARBA00022741"/>
    </source>
</evidence>
<feature type="domain" description="Protein kinase" evidence="7">
    <location>
        <begin position="15"/>
        <end position="270"/>
    </location>
</feature>
<evidence type="ECO:0000256" key="4">
    <source>
        <dbReference type="ARBA" id="ARBA00022840"/>
    </source>
</evidence>
<evidence type="ECO:0000256" key="1">
    <source>
        <dbReference type="ARBA" id="ARBA00022679"/>
    </source>
</evidence>
<evidence type="ECO:0000313" key="9">
    <source>
        <dbReference type="Proteomes" id="UP000538929"/>
    </source>
</evidence>
<proteinExistence type="predicted"/>
<dbReference type="GO" id="GO:0005524">
    <property type="term" value="F:ATP binding"/>
    <property type="evidence" value="ECO:0007669"/>
    <property type="project" value="UniProtKB-UniRule"/>
</dbReference>
<dbReference type="GO" id="GO:0004674">
    <property type="term" value="F:protein serine/threonine kinase activity"/>
    <property type="evidence" value="ECO:0007669"/>
    <property type="project" value="TreeGrafter"/>
</dbReference>
<feature type="compositionally biased region" description="Low complexity" evidence="6">
    <location>
        <begin position="386"/>
        <end position="401"/>
    </location>
</feature>
<dbReference type="PANTHER" id="PTHR43289:SF34">
    <property type="entry name" value="SERINE_THREONINE-PROTEIN KINASE YBDM-RELATED"/>
    <property type="match status" value="1"/>
</dbReference>
<dbReference type="PANTHER" id="PTHR43289">
    <property type="entry name" value="MITOGEN-ACTIVATED PROTEIN KINASE KINASE KINASE 20-RELATED"/>
    <property type="match status" value="1"/>
</dbReference>
<keyword evidence="9" id="KW-1185">Reference proteome</keyword>
<feature type="region of interest" description="Disordered" evidence="6">
    <location>
        <begin position="317"/>
        <end position="401"/>
    </location>
</feature>
<dbReference type="RefSeq" id="WP_182606169.1">
    <property type="nucleotide sequence ID" value="NZ_VKHT01000266.1"/>
</dbReference>
<evidence type="ECO:0000256" key="3">
    <source>
        <dbReference type="ARBA" id="ARBA00022777"/>
    </source>
</evidence>
<feature type="compositionally biased region" description="Gly residues" evidence="6">
    <location>
        <begin position="366"/>
        <end position="382"/>
    </location>
</feature>
<dbReference type="Pfam" id="PF00069">
    <property type="entry name" value="Pkinase"/>
    <property type="match status" value="1"/>
</dbReference>
<name>A0A7W3TCX0_9ACTN</name>
<evidence type="ECO:0000256" key="5">
    <source>
        <dbReference type="PROSITE-ProRule" id="PRU10141"/>
    </source>
</evidence>
<feature type="region of interest" description="Disordered" evidence="6">
    <location>
        <begin position="430"/>
        <end position="483"/>
    </location>
</feature>
<feature type="compositionally biased region" description="Acidic residues" evidence="6">
    <location>
        <begin position="449"/>
        <end position="483"/>
    </location>
</feature>
<feature type="compositionally biased region" description="Low complexity" evidence="6">
    <location>
        <begin position="340"/>
        <end position="362"/>
    </location>
</feature>
<dbReference type="Gene3D" id="1.10.510.10">
    <property type="entry name" value="Transferase(Phosphotransferase) domain 1"/>
    <property type="match status" value="1"/>
</dbReference>
<dbReference type="CDD" id="cd14014">
    <property type="entry name" value="STKc_PknB_like"/>
    <property type="match status" value="1"/>
</dbReference>
<dbReference type="EMBL" id="VKHT01000266">
    <property type="protein sequence ID" value="MBB0244561.1"/>
    <property type="molecule type" value="Genomic_DNA"/>
</dbReference>
<feature type="binding site" evidence="5">
    <location>
        <position position="43"/>
    </location>
    <ligand>
        <name>ATP</name>
        <dbReference type="ChEBI" id="CHEBI:30616"/>
    </ligand>
</feature>
<dbReference type="SMART" id="SM00220">
    <property type="entry name" value="S_TKc"/>
    <property type="match status" value="1"/>
</dbReference>
<keyword evidence="4 5" id="KW-0067">ATP-binding</keyword>
<dbReference type="SUPFAM" id="SSF56112">
    <property type="entry name" value="Protein kinase-like (PK-like)"/>
    <property type="match status" value="1"/>
</dbReference>
<dbReference type="InterPro" id="IPR017441">
    <property type="entry name" value="Protein_kinase_ATP_BS"/>
</dbReference>